<feature type="transmembrane region" description="Helical" evidence="1">
    <location>
        <begin position="54"/>
        <end position="73"/>
    </location>
</feature>
<keyword evidence="3" id="KW-1185">Reference proteome</keyword>
<gene>
    <name evidence="2" type="ORF">Verru16b_03558</name>
</gene>
<sequence length="126" mass="13175">MEPHDLNSPPSDDAALETWLRTGAALPPLPDAGFSGRVLTALPRTQKSRLSPRLLAIAIGAAAGAGLAAFKALTSASGDFVPPTIASDLSAAFAQLADPRLHVALGVTVITLVLAFWNDLRRRVRL</sequence>
<dbReference type="PATRIC" id="fig|1838286.3.peg.3593"/>
<name>A0A1D8AZY7_9BACT</name>
<evidence type="ECO:0000313" key="3">
    <source>
        <dbReference type="Proteomes" id="UP000095228"/>
    </source>
</evidence>
<protein>
    <submittedName>
        <fullName evidence="2">Uncharacterized protein</fullName>
    </submittedName>
</protein>
<dbReference type="OrthoDB" id="10014466at2"/>
<keyword evidence="1" id="KW-0472">Membrane</keyword>
<dbReference type="AlphaFoldDB" id="A0A1D8AZY7"/>
<accession>A0A1D8AZY7</accession>
<dbReference type="EMBL" id="CP016094">
    <property type="protein sequence ID" value="AOS46452.1"/>
    <property type="molecule type" value="Genomic_DNA"/>
</dbReference>
<organism evidence="2 3">
    <name type="scientific">Lacunisphaera limnophila</name>
    <dbReference type="NCBI Taxonomy" id="1838286"/>
    <lineage>
        <taxon>Bacteria</taxon>
        <taxon>Pseudomonadati</taxon>
        <taxon>Verrucomicrobiota</taxon>
        <taxon>Opitutia</taxon>
        <taxon>Opitutales</taxon>
        <taxon>Opitutaceae</taxon>
        <taxon>Lacunisphaera</taxon>
    </lineage>
</organism>
<evidence type="ECO:0000313" key="2">
    <source>
        <dbReference type="EMBL" id="AOS46452.1"/>
    </source>
</evidence>
<reference evidence="2 3" key="1">
    <citation type="submission" date="2016-06" db="EMBL/GenBank/DDBJ databases">
        <title>Three novel species with peptidoglycan cell walls form the new genus Lacunisphaera gen. nov. in the family Opitutaceae of the verrucomicrobial subdivision 4.</title>
        <authorList>
            <person name="Rast P."/>
            <person name="Gloeckner I."/>
            <person name="Jogler M."/>
            <person name="Boedeker C."/>
            <person name="Jeske O."/>
            <person name="Wiegand S."/>
            <person name="Reinhardt R."/>
            <person name="Schumann P."/>
            <person name="Rohde M."/>
            <person name="Spring S."/>
            <person name="Gloeckner F.O."/>
            <person name="Jogler C."/>
        </authorList>
    </citation>
    <scope>NUCLEOTIDE SEQUENCE [LARGE SCALE GENOMIC DNA]</scope>
    <source>
        <strain evidence="2 3">IG16b</strain>
    </source>
</reference>
<dbReference type="RefSeq" id="WP_069963498.1">
    <property type="nucleotide sequence ID" value="NZ_CP016094.1"/>
</dbReference>
<evidence type="ECO:0000256" key="1">
    <source>
        <dbReference type="SAM" id="Phobius"/>
    </source>
</evidence>
<keyword evidence="1" id="KW-1133">Transmembrane helix</keyword>
<keyword evidence="1" id="KW-0812">Transmembrane</keyword>
<feature type="transmembrane region" description="Helical" evidence="1">
    <location>
        <begin position="101"/>
        <end position="120"/>
    </location>
</feature>
<dbReference type="STRING" id="1838286.Verru16b_03558"/>
<proteinExistence type="predicted"/>
<dbReference type="KEGG" id="obg:Verru16b_03558"/>
<dbReference type="Proteomes" id="UP000095228">
    <property type="component" value="Chromosome"/>
</dbReference>